<dbReference type="Gene3D" id="3.30.200.20">
    <property type="entry name" value="Phosphorylase Kinase, domain 1"/>
    <property type="match status" value="1"/>
</dbReference>
<evidence type="ECO:0000313" key="15">
    <source>
        <dbReference type="EMBL" id="VVV70173.1"/>
    </source>
</evidence>
<dbReference type="Gene3D" id="1.10.510.10">
    <property type="entry name" value="Transferase(Phosphotransferase) domain 1"/>
    <property type="match status" value="1"/>
</dbReference>
<evidence type="ECO:0000256" key="3">
    <source>
        <dbReference type="ARBA" id="ARBA00022679"/>
    </source>
</evidence>
<dbReference type="GO" id="GO:0005886">
    <property type="term" value="C:plasma membrane"/>
    <property type="evidence" value="ECO:0007669"/>
    <property type="project" value="UniProtKB-ARBA"/>
</dbReference>
<feature type="binding site" evidence="12">
    <location>
        <position position="109"/>
    </location>
    <ligand>
        <name>ATP</name>
        <dbReference type="ChEBI" id="CHEBI:30616"/>
    </ligand>
</feature>
<keyword evidence="5" id="KW-0732">Signal</keyword>
<keyword evidence="4 13" id="KW-0812">Transmembrane</keyword>
<dbReference type="InterPro" id="IPR011009">
    <property type="entry name" value="Kinase-like_dom_sf"/>
</dbReference>
<dbReference type="AlphaFoldDB" id="A0A5K0XZN0"/>
<evidence type="ECO:0000256" key="10">
    <source>
        <dbReference type="ARBA" id="ARBA00023136"/>
    </source>
</evidence>
<dbReference type="EMBL" id="LR721776">
    <property type="protein sequence ID" value="VVV70173.1"/>
    <property type="molecule type" value="Genomic_DNA"/>
</dbReference>
<comment type="subcellular location">
    <subcellularLocation>
        <location evidence="1">Membrane</location>
        <topology evidence="1">Single-pass membrane protein</topology>
    </subcellularLocation>
</comment>
<evidence type="ECO:0000256" key="4">
    <source>
        <dbReference type="ARBA" id="ARBA00022692"/>
    </source>
</evidence>
<evidence type="ECO:0000256" key="8">
    <source>
        <dbReference type="ARBA" id="ARBA00022840"/>
    </source>
</evidence>
<evidence type="ECO:0000256" key="7">
    <source>
        <dbReference type="ARBA" id="ARBA00022777"/>
    </source>
</evidence>
<evidence type="ECO:0000256" key="11">
    <source>
        <dbReference type="ARBA" id="ARBA00023180"/>
    </source>
</evidence>
<evidence type="ECO:0000256" key="1">
    <source>
        <dbReference type="ARBA" id="ARBA00004167"/>
    </source>
</evidence>
<keyword evidence="11" id="KW-0325">Glycoprotein</keyword>
<dbReference type="SUPFAM" id="SSF56112">
    <property type="entry name" value="Protein kinase-like (PK-like)"/>
    <property type="match status" value="1"/>
</dbReference>
<keyword evidence="9 13" id="KW-1133">Transmembrane helix</keyword>
<dbReference type="PANTHER" id="PTHR46008:SF2">
    <property type="entry name" value="LEAF RUST 10 DISEASE-RESISTANCE LOCUS RECEPTOR-LIKE PROTEIN KINASE-LIKE 1.4"/>
    <property type="match status" value="1"/>
</dbReference>
<keyword evidence="3" id="KW-0808">Transferase</keyword>
<feature type="transmembrane region" description="Helical" evidence="13">
    <location>
        <begin position="6"/>
        <end position="25"/>
    </location>
</feature>
<evidence type="ECO:0000259" key="14">
    <source>
        <dbReference type="PROSITE" id="PS50011"/>
    </source>
</evidence>
<evidence type="ECO:0000256" key="5">
    <source>
        <dbReference type="ARBA" id="ARBA00022729"/>
    </source>
</evidence>
<keyword evidence="8 12" id="KW-0067">ATP-binding</keyword>
<dbReference type="Pfam" id="PF00069">
    <property type="entry name" value="Pkinase"/>
    <property type="match status" value="1"/>
</dbReference>
<organism evidence="15">
    <name type="scientific">Nymphaea colorata</name>
    <name type="common">pocket water lily</name>
    <dbReference type="NCBI Taxonomy" id="210225"/>
    <lineage>
        <taxon>Eukaryota</taxon>
        <taxon>Viridiplantae</taxon>
        <taxon>Streptophyta</taxon>
        <taxon>Embryophyta</taxon>
        <taxon>Tracheophyta</taxon>
        <taxon>Spermatophyta</taxon>
        <taxon>Magnoliopsida</taxon>
        <taxon>Nymphaeales</taxon>
        <taxon>Nymphaeaceae</taxon>
        <taxon>Nymphaea</taxon>
    </lineage>
</organism>
<dbReference type="PROSITE" id="PS00107">
    <property type="entry name" value="PROTEIN_KINASE_ATP"/>
    <property type="match status" value="1"/>
</dbReference>
<gene>
    <name evidence="15" type="ORF">NYM_LOCUS7363</name>
</gene>
<dbReference type="GO" id="GO:0005524">
    <property type="term" value="F:ATP binding"/>
    <property type="evidence" value="ECO:0007669"/>
    <property type="project" value="UniProtKB-UniRule"/>
</dbReference>
<evidence type="ECO:0000256" key="12">
    <source>
        <dbReference type="PROSITE-ProRule" id="PRU10141"/>
    </source>
</evidence>
<dbReference type="InterPro" id="IPR017441">
    <property type="entry name" value="Protein_kinase_ATP_BS"/>
</dbReference>
<accession>A0A5K0XZN0</accession>
<sequence>MCTGVVSAAGSFLLAIVGFFIWRCLGKKRTPSSKRFLTRSFSSSKTSSTIDMESRSFHQRCAGRVTIFTYKELEEATHNFSPSNELGDGGFGAVYLGNLHDGRKVAVRKLYENNYKRVEQFKNEIAILSGISHPNLVCLYGCTSRHSRELLLVYEYVNNGTVGDHIHGMRSSGGHLTWKVRLNIAVETAEALAHLHGLEPPIINRDVKTNNILLDRDFHVKVADFGLSRLFPLDVTHVSTAPQGTPGYVDPDYHKCYQLTEKSDVYSFGVVLAELISSLPAVDIRRHRHEINLANLAVNKINNHELHEFIDSSLEFETDEWVNRTVRAVAELTFRCLVQEREIRPTMEEVCCWSLHPCE</sequence>
<dbReference type="FunFam" id="3.30.200.20:FF:000162">
    <property type="entry name" value="Adenine nucleotide alpha hydrolase-like domain kinase"/>
    <property type="match status" value="1"/>
</dbReference>
<evidence type="ECO:0000256" key="13">
    <source>
        <dbReference type="SAM" id="Phobius"/>
    </source>
</evidence>
<dbReference type="SMART" id="SM00220">
    <property type="entry name" value="S_TKc"/>
    <property type="match status" value="1"/>
</dbReference>
<dbReference type="PROSITE" id="PS50011">
    <property type="entry name" value="PROTEIN_KINASE_DOM"/>
    <property type="match status" value="1"/>
</dbReference>
<evidence type="ECO:0000256" key="9">
    <source>
        <dbReference type="ARBA" id="ARBA00022989"/>
    </source>
</evidence>
<feature type="domain" description="Protein kinase" evidence="14">
    <location>
        <begin position="80"/>
        <end position="359"/>
    </location>
</feature>
<keyword evidence="7" id="KW-0418">Kinase</keyword>
<dbReference type="FunFam" id="1.10.510.10:FF:000161">
    <property type="entry name" value="Wall-associated receptor kinase-like 20"/>
    <property type="match status" value="1"/>
</dbReference>
<dbReference type="GO" id="GO:0004674">
    <property type="term" value="F:protein serine/threonine kinase activity"/>
    <property type="evidence" value="ECO:0007669"/>
    <property type="project" value="UniProtKB-KW"/>
</dbReference>
<reference evidence="15" key="1">
    <citation type="submission" date="2019-09" db="EMBL/GenBank/DDBJ databases">
        <authorList>
            <person name="Zhang L."/>
        </authorList>
    </citation>
    <scope>NUCLEOTIDE SEQUENCE</scope>
</reference>
<dbReference type="PANTHER" id="PTHR46008">
    <property type="entry name" value="LEAF RUST 10 DISEASE-RESISTANCE LOCUS RECEPTOR-LIKE PROTEIN KINASE-LIKE 1.4"/>
    <property type="match status" value="1"/>
</dbReference>
<keyword evidence="10 13" id="KW-0472">Membrane</keyword>
<evidence type="ECO:0000256" key="6">
    <source>
        <dbReference type="ARBA" id="ARBA00022741"/>
    </source>
</evidence>
<dbReference type="InterPro" id="IPR000719">
    <property type="entry name" value="Prot_kinase_dom"/>
</dbReference>
<keyword evidence="2" id="KW-0723">Serine/threonine-protein kinase</keyword>
<evidence type="ECO:0000256" key="2">
    <source>
        <dbReference type="ARBA" id="ARBA00022527"/>
    </source>
</evidence>
<name>A0A5K0XZN0_9MAGN</name>
<proteinExistence type="predicted"/>
<keyword evidence="6 12" id="KW-0547">Nucleotide-binding</keyword>
<dbReference type="Gramene" id="NC11G0244820.1">
    <property type="protein sequence ID" value="NC11G0244820.1:cds"/>
    <property type="gene ID" value="NC11G0244820"/>
</dbReference>
<protein>
    <recommendedName>
        <fullName evidence="14">Protein kinase domain-containing protein</fullName>
    </recommendedName>
</protein>